<sequence>MKYGQRIKLRCALNPSADFVEVHEEVIPLHAVHDASKEIIEGEVYQEYECGFSGCPQAMRHMSPPCRTLAGQGRRPVGALPAVPAAPVGRPRGALWVCAASQAAGRARGRGAAAQDVRAVSLIAGAAACGSAGGGPGCALLCVIAAGRRPVV</sequence>
<dbReference type="EMBL" id="LGRX02018388">
    <property type="protein sequence ID" value="KAK3259890.1"/>
    <property type="molecule type" value="Genomic_DNA"/>
</dbReference>
<organism evidence="1 2">
    <name type="scientific">Cymbomonas tetramitiformis</name>
    <dbReference type="NCBI Taxonomy" id="36881"/>
    <lineage>
        <taxon>Eukaryota</taxon>
        <taxon>Viridiplantae</taxon>
        <taxon>Chlorophyta</taxon>
        <taxon>Pyramimonadophyceae</taxon>
        <taxon>Pyramimonadales</taxon>
        <taxon>Pyramimonadaceae</taxon>
        <taxon>Cymbomonas</taxon>
    </lineage>
</organism>
<gene>
    <name evidence="1" type="ORF">CYMTET_31131</name>
</gene>
<evidence type="ECO:0000313" key="2">
    <source>
        <dbReference type="Proteomes" id="UP001190700"/>
    </source>
</evidence>
<protein>
    <submittedName>
        <fullName evidence="1">Uncharacterized protein</fullName>
    </submittedName>
</protein>
<name>A0AAE0FI49_9CHLO</name>
<comment type="caution">
    <text evidence="1">The sequence shown here is derived from an EMBL/GenBank/DDBJ whole genome shotgun (WGS) entry which is preliminary data.</text>
</comment>
<keyword evidence="2" id="KW-1185">Reference proteome</keyword>
<reference evidence="1 2" key="1">
    <citation type="journal article" date="2015" name="Genome Biol. Evol.">
        <title>Comparative Genomics of a Bacterivorous Green Alga Reveals Evolutionary Causalities and Consequences of Phago-Mixotrophic Mode of Nutrition.</title>
        <authorList>
            <person name="Burns J.A."/>
            <person name="Paasch A."/>
            <person name="Narechania A."/>
            <person name="Kim E."/>
        </authorList>
    </citation>
    <scope>NUCLEOTIDE SEQUENCE [LARGE SCALE GENOMIC DNA]</scope>
    <source>
        <strain evidence="1 2">PLY_AMNH</strain>
    </source>
</reference>
<accession>A0AAE0FI49</accession>
<dbReference type="AlphaFoldDB" id="A0AAE0FI49"/>
<proteinExistence type="predicted"/>
<evidence type="ECO:0000313" key="1">
    <source>
        <dbReference type="EMBL" id="KAK3259890.1"/>
    </source>
</evidence>
<dbReference type="Proteomes" id="UP001190700">
    <property type="component" value="Unassembled WGS sequence"/>
</dbReference>